<protein>
    <submittedName>
        <fullName evidence="2">Uncharacterized protein</fullName>
    </submittedName>
</protein>
<evidence type="ECO:0000313" key="5">
    <source>
        <dbReference type="Proteomes" id="UP000321947"/>
    </source>
</evidence>
<dbReference type="EMBL" id="SSTD01011161">
    <property type="protein sequence ID" value="TYK10341.1"/>
    <property type="molecule type" value="Genomic_DNA"/>
</dbReference>
<comment type="caution">
    <text evidence="2">The sequence shown here is derived from an EMBL/GenBank/DDBJ whole genome shotgun (WGS) entry which is preliminary data.</text>
</comment>
<reference evidence="4 5" key="1">
    <citation type="submission" date="2019-08" db="EMBL/GenBank/DDBJ databases">
        <title>Draft genome sequences of two oriental melons (Cucumis melo L. var makuwa).</title>
        <authorList>
            <person name="Kwon S.-Y."/>
        </authorList>
    </citation>
    <scope>NUCLEOTIDE SEQUENCE [LARGE SCALE GENOMIC DNA]</scope>
    <source>
        <strain evidence="5">cv. Chang Bougi</strain>
        <strain evidence="4">cv. SW 3</strain>
        <tissue evidence="2">Leaf</tissue>
    </source>
</reference>
<dbReference type="Proteomes" id="UP000321947">
    <property type="component" value="Unassembled WGS sequence"/>
</dbReference>
<dbReference type="EMBL" id="SSTE01011930">
    <property type="protein sequence ID" value="KAA0050069.1"/>
    <property type="molecule type" value="Genomic_DNA"/>
</dbReference>
<accession>A0A5A7U9A1</accession>
<organism evidence="2 4">
    <name type="scientific">Cucumis melo var. makuwa</name>
    <name type="common">Oriental melon</name>
    <dbReference type="NCBI Taxonomy" id="1194695"/>
    <lineage>
        <taxon>Eukaryota</taxon>
        <taxon>Viridiplantae</taxon>
        <taxon>Streptophyta</taxon>
        <taxon>Embryophyta</taxon>
        <taxon>Tracheophyta</taxon>
        <taxon>Spermatophyta</taxon>
        <taxon>Magnoliopsida</taxon>
        <taxon>eudicotyledons</taxon>
        <taxon>Gunneridae</taxon>
        <taxon>Pentapetalae</taxon>
        <taxon>rosids</taxon>
        <taxon>fabids</taxon>
        <taxon>Cucurbitales</taxon>
        <taxon>Cucurbitaceae</taxon>
        <taxon>Benincaseae</taxon>
        <taxon>Cucumis</taxon>
    </lineage>
</organism>
<name>A0A5A7U9A1_CUCMM</name>
<evidence type="ECO:0000313" key="4">
    <source>
        <dbReference type="Proteomes" id="UP000321393"/>
    </source>
</evidence>
<sequence>MAAQSLNVSAMKLVLVFLVCIAILAPSTTMADTTAAAPSPSVPQNFPFLKCAPFILEATLCVTDVIKFPIAPHPSCCKAISKLNDCAPEIYQKIPSPDMDVIKKICSL</sequence>
<gene>
    <name evidence="3" type="ORF">E5676_scaffold367G00160</name>
    <name evidence="2" type="ORF">E6C27_scaffold675G00500</name>
</gene>
<dbReference type="AlphaFoldDB" id="A0A5A7U9A1"/>
<feature type="chain" id="PRO_5042722212" evidence="1">
    <location>
        <begin position="32"/>
        <end position="108"/>
    </location>
</feature>
<dbReference type="Proteomes" id="UP000321393">
    <property type="component" value="Unassembled WGS sequence"/>
</dbReference>
<evidence type="ECO:0000313" key="3">
    <source>
        <dbReference type="EMBL" id="TYK10341.1"/>
    </source>
</evidence>
<evidence type="ECO:0000313" key="2">
    <source>
        <dbReference type="EMBL" id="KAA0050069.1"/>
    </source>
</evidence>
<feature type="signal peptide" evidence="1">
    <location>
        <begin position="1"/>
        <end position="31"/>
    </location>
</feature>
<proteinExistence type="predicted"/>
<keyword evidence="1" id="KW-0732">Signal</keyword>
<evidence type="ECO:0000256" key="1">
    <source>
        <dbReference type="SAM" id="SignalP"/>
    </source>
</evidence>